<dbReference type="Gene3D" id="3.40.50.1360">
    <property type="match status" value="1"/>
</dbReference>
<evidence type="ECO:0000256" key="1">
    <source>
        <dbReference type="ARBA" id="ARBA00021390"/>
    </source>
</evidence>
<dbReference type="InterPro" id="IPR001034">
    <property type="entry name" value="DeoR_HTH"/>
</dbReference>
<dbReference type="SUPFAM" id="SSF46785">
    <property type="entry name" value="Winged helix' DNA-binding domain"/>
    <property type="match status" value="1"/>
</dbReference>
<evidence type="ECO:0000313" key="8">
    <source>
        <dbReference type="Proteomes" id="UP001156441"/>
    </source>
</evidence>
<dbReference type="InterPro" id="IPR036390">
    <property type="entry name" value="WH_DNA-bd_sf"/>
</dbReference>
<feature type="domain" description="HTH deoR-type" evidence="6">
    <location>
        <begin position="3"/>
        <end position="58"/>
    </location>
</feature>
<dbReference type="PRINTS" id="PR00037">
    <property type="entry name" value="HTHLACR"/>
</dbReference>
<evidence type="ECO:0000256" key="3">
    <source>
        <dbReference type="ARBA" id="ARBA00023015"/>
    </source>
</evidence>
<dbReference type="Pfam" id="PF00455">
    <property type="entry name" value="DeoRC"/>
    <property type="match status" value="1"/>
</dbReference>
<dbReference type="EMBL" id="JAFFZE010000002">
    <property type="protein sequence ID" value="MCT2581627.1"/>
    <property type="molecule type" value="Genomic_DNA"/>
</dbReference>
<keyword evidence="8" id="KW-1185">Reference proteome</keyword>
<keyword evidence="2" id="KW-0678">Repressor</keyword>
<keyword evidence="3" id="KW-0805">Transcription regulation</keyword>
<dbReference type="PANTHER" id="PTHR30363">
    <property type="entry name" value="HTH-TYPE TRANSCRIPTIONAL REGULATOR SRLR-RELATED"/>
    <property type="match status" value="1"/>
</dbReference>
<dbReference type="InterPro" id="IPR050313">
    <property type="entry name" value="Carb_Metab_HTH_regulators"/>
</dbReference>
<reference evidence="7 8" key="1">
    <citation type="submission" date="2021-02" db="EMBL/GenBank/DDBJ databases">
        <title>Actinophytocola xerophila sp. nov., isolated from soil of cotton cropping field.</title>
        <authorList>
            <person name="Huang R."/>
            <person name="Chen X."/>
            <person name="Ge X."/>
            <person name="Liu W."/>
        </authorList>
    </citation>
    <scope>NUCLEOTIDE SEQUENCE [LARGE SCALE GENOMIC DNA]</scope>
    <source>
        <strain evidence="7 8">S1-96</strain>
    </source>
</reference>
<comment type="function">
    <text evidence="5">Repressor of the lactose catabolism operon. Galactose-6-phosphate is the inducer.</text>
</comment>
<name>A0ABT2J188_9PSEU</name>
<dbReference type="InterPro" id="IPR014036">
    <property type="entry name" value="DeoR-like_C"/>
</dbReference>
<evidence type="ECO:0000313" key="7">
    <source>
        <dbReference type="EMBL" id="MCT2581627.1"/>
    </source>
</evidence>
<keyword evidence="4" id="KW-0804">Transcription</keyword>
<dbReference type="InterPro" id="IPR036388">
    <property type="entry name" value="WH-like_DNA-bd_sf"/>
</dbReference>
<dbReference type="Pfam" id="PF08220">
    <property type="entry name" value="HTH_DeoR"/>
    <property type="match status" value="1"/>
</dbReference>
<sequence>MYAEERQQVILERARARGRVDVTALADEFAVTTETIRRDLTILERHGVLRRVHGGAIPVERLGFEPALATRESVMTAEKTRIAKAALAELPDEGSILLDAGSTTARLADELPTDRELTVVTHSVNIALSLSARPNLTIMLVGGRLRSRTLATVDSWALQALHETFVDVAFIATNGISAERGLTTPDTAEAMIKRAAIASSRRVVLLADHTKVGNDYFTRFAELRDIDTVIVDNGVDSKTMDEIAAAGPRVVLA</sequence>
<comment type="caution">
    <text evidence="7">The sequence shown here is derived from an EMBL/GenBank/DDBJ whole genome shotgun (WGS) entry which is preliminary data.</text>
</comment>
<evidence type="ECO:0000256" key="2">
    <source>
        <dbReference type="ARBA" id="ARBA00022491"/>
    </source>
</evidence>
<dbReference type="Proteomes" id="UP001156441">
    <property type="component" value="Unassembled WGS sequence"/>
</dbReference>
<dbReference type="InterPro" id="IPR037171">
    <property type="entry name" value="NagB/RpiA_transferase-like"/>
</dbReference>
<evidence type="ECO:0000259" key="6">
    <source>
        <dbReference type="PROSITE" id="PS51000"/>
    </source>
</evidence>
<evidence type="ECO:0000256" key="5">
    <source>
        <dbReference type="ARBA" id="ARBA00024937"/>
    </source>
</evidence>
<dbReference type="SUPFAM" id="SSF100950">
    <property type="entry name" value="NagB/RpiA/CoA transferase-like"/>
    <property type="match status" value="1"/>
</dbReference>
<dbReference type="SMART" id="SM01134">
    <property type="entry name" value="DeoRC"/>
    <property type="match status" value="1"/>
</dbReference>
<dbReference type="RefSeq" id="WP_260188984.1">
    <property type="nucleotide sequence ID" value="NZ_JAFFZE010000002.1"/>
</dbReference>
<dbReference type="PROSITE" id="PS51000">
    <property type="entry name" value="HTH_DEOR_2"/>
    <property type="match status" value="1"/>
</dbReference>
<dbReference type="Gene3D" id="1.10.10.10">
    <property type="entry name" value="Winged helix-like DNA-binding domain superfamily/Winged helix DNA-binding domain"/>
    <property type="match status" value="1"/>
</dbReference>
<accession>A0ABT2J188</accession>
<evidence type="ECO:0000256" key="4">
    <source>
        <dbReference type="ARBA" id="ARBA00023163"/>
    </source>
</evidence>
<dbReference type="SMART" id="SM00420">
    <property type="entry name" value="HTH_DEOR"/>
    <property type="match status" value="1"/>
</dbReference>
<proteinExistence type="predicted"/>
<organism evidence="7 8">
    <name type="scientific">Actinophytocola gossypii</name>
    <dbReference type="NCBI Taxonomy" id="2812003"/>
    <lineage>
        <taxon>Bacteria</taxon>
        <taxon>Bacillati</taxon>
        <taxon>Actinomycetota</taxon>
        <taxon>Actinomycetes</taxon>
        <taxon>Pseudonocardiales</taxon>
        <taxon>Pseudonocardiaceae</taxon>
    </lineage>
</organism>
<gene>
    <name evidence="7" type="ORF">JT362_00645</name>
</gene>
<protein>
    <recommendedName>
        <fullName evidence="1">Lactose phosphotransferase system repressor</fullName>
    </recommendedName>
</protein>
<dbReference type="PANTHER" id="PTHR30363:SF4">
    <property type="entry name" value="GLYCEROL-3-PHOSPHATE REGULON REPRESSOR"/>
    <property type="match status" value="1"/>
</dbReference>